<organism evidence="2 3">
    <name type="scientific">Pseudoteredinibacter isoporae</name>
    <dbReference type="NCBI Taxonomy" id="570281"/>
    <lineage>
        <taxon>Bacteria</taxon>
        <taxon>Pseudomonadati</taxon>
        <taxon>Pseudomonadota</taxon>
        <taxon>Gammaproteobacteria</taxon>
        <taxon>Cellvibrionales</taxon>
        <taxon>Cellvibrionaceae</taxon>
        <taxon>Pseudoteredinibacter</taxon>
    </lineage>
</organism>
<dbReference type="AlphaFoldDB" id="A0A7X0JTY4"/>
<keyword evidence="3" id="KW-1185">Reference proteome</keyword>
<evidence type="ECO:0000313" key="2">
    <source>
        <dbReference type="EMBL" id="MBB6521774.1"/>
    </source>
</evidence>
<comment type="caution">
    <text evidence="2">The sequence shown here is derived from an EMBL/GenBank/DDBJ whole genome shotgun (WGS) entry which is preliminary data.</text>
</comment>
<evidence type="ECO:0000256" key="1">
    <source>
        <dbReference type="SAM" id="SignalP"/>
    </source>
</evidence>
<gene>
    <name evidence="2" type="ORF">HNR48_002059</name>
</gene>
<keyword evidence="1" id="KW-0732">Signal</keyword>
<accession>A0A7X0JTY4</accession>
<dbReference type="RefSeq" id="WP_166844561.1">
    <property type="nucleotide sequence ID" value="NZ_JAAONY010000002.1"/>
</dbReference>
<feature type="chain" id="PRO_5030996055" evidence="1">
    <location>
        <begin position="22"/>
        <end position="165"/>
    </location>
</feature>
<proteinExistence type="predicted"/>
<protein>
    <submittedName>
        <fullName evidence="2">Uncharacterized protein</fullName>
    </submittedName>
</protein>
<name>A0A7X0JTY4_9GAMM</name>
<sequence>MRIVISLVLAIMFLIADEANAQSKASEIFGNMKSLAGTWAVEGKEESNFRIDFELISNETVLVETWRRGSKKHSMTMYHLDGDTLLATHYCPQGNQPRLQLSKTSTAQLLSFDFLDATNLPSMDNSHQHSLGFELDKTFNKLLRKESYLSKSGEKYDALHLIRKS</sequence>
<dbReference type="EMBL" id="JACHHT010000002">
    <property type="protein sequence ID" value="MBB6521774.1"/>
    <property type="molecule type" value="Genomic_DNA"/>
</dbReference>
<feature type="signal peptide" evidence="1">
    <location>
        <begin position="1"/>
        <end position="21"/>
    </location>
</feature>
<dbReference type="InParanoid" id="A0A7X0JTY4"/>
<dbReference type="Proteomes" id="UP000528457">
    <property type="component" value="Unassembled WGS sequence"/>
</dbReference>
<reference evidence="2 3" key="1">
    <citation type="submission" date="2020-08" db="EMBL/GenBank/DDBJ databases">
        <title>Genomic Encyclopedia of Type Strains, Phase IV (KMG-IV): sequencing the most valuable type-strain genomes for metagenomic binning, comparative biology and taxonomic classification.</title>
        <authorList>
            <person name="Goeker M."/>
        </authorList>
    </citation>
    <scope>NUCLEOTIDE SEQUENCE [LARGE SCALE GENOMIC DNA]</scope>
    <source>
        <strain evidence="2 3">DSM 22368</strain>
    </source>
</reference>
<evidence type="ECO:0000313" key="3">
    <source>
        <dbReference type="Proteomes" id="UP000528457"/>
    </source>
</evidence>